<accession>A0ABP5JSK2</accession>
<dbReference type="SUPFAM" id="SSF53790">
    <property type="entry name" value="Tetrapyrrole methylase"/>
    <property type="match status" value="1"/>
</dbReference>
<dbReference type="CDD" id="cd11642">
    <property type="entry name" value="SUMT"/>
    <property type="match status" value="1"/>
</dbReference>
<dbReference type="SUPFAM" id="SSF53800">
    <property type="entry name" value="Chelatase"/>
    <property type="match status" value="1"/>
</dbReference>
<keyword evidence="3" id="KW-0808">Transferase</keyword>
<dbReference type="Pfam" id="PF00590">
    <property type="entry name" value="TP_methylase"/>
    <property type="match status" value="1"/>
</dbReference>
<keyword evidence="2" id="KW-0489">Methyltransferase</keyword>
<feature type="region of interest" description="Disordered" evidence="8">
    <location>
        <begin position="534"/>
        <end position="553"/>
    </location>
</feature>
<dbReference type="InterPro" id="IPR050161">
    <property type="entry name" value="Siro_Cobalamin_biosynth"/>
</dbReference>
<gene>
    <name evidence="10" type="primary">cobA</name>
    <name evidence="10" type="ORF">GCM10009824_21060</name>
</gene>
<evidence type="ECO:0000256" key="7">
    <source>
        <dbReference type="ARBA" id="ARBA00023244"/>
    </source>
</evidence>
<evidence type="ECO:0000256" key="1">
    <source>
        <dbReference type="ARBA" id="ARBA00012162"/>
    </source>
</evidence>
<dbReference type="RefSeq" id="WP_344224991.1">
    <property type="nucleotide sequence ID" value="NZ_BAAAQA010000021.1"/>
</dbReference>
<dbReference type="InterPro" id="IPR006366">
    <property type="entry name" value="CobA/CysG_C"/>
</dbReference>
<organism evidence="10 11">
    <name type="scientific">Kocuria atrinae</name>
    <dbReference type="NCBI Taxonomy" id="592377"/>
    <lineage>
        <taxon>Bacteria</taxon>
        <taxon>Bacillati</taxon>
        <taxon>Actinomycetota</taxon>
        <taxon>Actinomycetes</taxon>
        <taxon>Micrococcales</taxon>
        <taxon>Micrococcaceae</taxon>
        <taxon>Kocuria</taxon>
    </lineage>
</organism>
<dbReference type="InterPro" id="IPR002762">
    <property type="entry name" value="CbiX-like"/>
</dbReference>
<proteinExistence type="predicted"/>
<keyword evidence="4" id="KW-0949">S-adenosyl-L-methionine</keyword>
<keyword evidence="5" id="KW-0479">Metal-binding</keyword>
<name>A0ABP5JSK2_9MICC</name>
<comment type="caution">
    <text evidence="10">The sequence shown here is derived from an EMBL/GenBank/DDBJ whole genome shotgun (WGS) entry which is preliminary data.</text>
</comment>
<dbReference type="InterPro" id="IPR000878">
    <property type="entry name" value="4pyrrol_Mease"/>
</dbReference>
<evidence type="ECO:0000256" key="2">
    <source>
        <dbReference type="ARBA" id="ARBA00022603"/>
    </source>
</evidence>
<evidence type="ECO:0000256" key="4">
    <source>
        <dbReference type="ARBA" id="ARBA00022691"/>
    </source>
</evidence>
<dbReference type="Gene3D" id="3.40.50.1400">
    <property type="match status" value="2"/>
</dbReference>
<dbReference type="Pfam" id="PF01903">
    <property type="entry name" value="CbiX"/>
    <property type="match status" value="2"/>
</dbReference>
<keyword evidence="11" id="KW-1185">Reference proteome</keyword>
<dbReference type="InterPro" id="IPR035996">
    <property type="entry name" value="4pyrrol_Methylase_sf"/>
</dbReference>
<evidence type="ECO:0000256" key="6">
    <source>
        <dbReference type="ARBA" id="ARBA00023239"/>
    </source>
</evidence>
<keyword evidence="6" id="KW-0456">Lyase</keyword>
<keyword evidence="7" id="KW-0627">Porphyrin biosynthesis</keyword>
<dbReference type="PANTHER" id="PTHR45790">
    <property type="entry name" value="SIROHEME SYNTHASE-RELATED"/>
    <property type="match status" value="1"/>
</dbReference>
<evidence type="ECO:0000256" key="8">
    <source>
        <dbReference type="SAM" id="MobiDB-lite"/>
    </source>
</evidence>
<dbReference type="InterPro" id="IPR014777">
    <property type="entry name" value="4pyrrole_Mease_sub1"/>
</dbReference>
<reference evidence="11" key="1">
    <citation type="journal article" date="2019" name="Int. J. Syst. Evol. Microbiol.">
        <title>The Global Catalogue of Microorganisms (GCM) 10K type strain sequencing project: providing services to taxonomists for standard genome sequencing and annotation.</title>
        <authorList>
            <consortium name="The Broad Institute Genomics Platform"/>
            <consortium name="The Broad Institute Genome Sequencing Center for Infectious Disease"/>
            <person name="Wu L."/>
            <person name="Ma J."/>
        </authorList>
    </citation>
    <scope>NUCLEOTIDE SEQUENCE [LARGE SCALE GENOMIC DNA]</scope>
    <source>
        <strain evidence="11">JCM 15914</strain>
    </source>
</reference>
<evidence type="ECO:0000256" key="5">
    <source>
        <dbReference type="ARBA" id="ARBA00022723"/>
    </source>
</evidence>
<dbReference type="Gene3D" id="3.30.950.10">
    <property type="entry name" value="Methyltransferase, Cobalt-precorrin-4 Transmethylase, Domain 2"/>
    <property type="match status" value="1"/>
</dbReference>
<feature type="domain" description="Tetrapyrrole methylase" evidence="9">
    <location>
        <begin position="100"/>
        <end position="308"/>
    </location>
</feature>
<dbReference type="Proteomes" id="UP001500166">
    <property type="component" value="Unassembled WGS sequence"/>
</dbReference>
<evidence type="ECO:0000313" key="11">
    <source>
        <dbReference type="Proteomes" id="UP001500166"/>
    </source>
</evidence>
<protein>
    <recommendedName>
        <fullName evidence="1">uroporphyrinogen-III C-methyltransferase</fullName>
        <ecNumber evidence="1">2.1.1.107</ecNumber>
    </recommendedName>
</protein>
<evidence type="ECO:0000313" key="10">
    <source>
        <dbReference type="EMBL" id="GAA2119842.1"/>
    </source>
</evidence>
<dbReference type="NCBIfam" id="TIGR01469">
    <property type="entry name" value="cobA_cysG_Cterm"/>
    <property type="match status" value="1"/>
</dbReference>
<dbReference type="EMBL" id="BAAAQA010000021">
    <property type="protein sequence ID" value="GAA2119842.1"/>
    <property type="molecule type" value="Genomic_DNA"/>
</dbReference>
<dbReference type="InterPro" id="IPR014776">
    <property type="entry name" value="4pyrrole_Mease_sub2"/>
</dbReference>
<dbReference type="Gene3D" id="3.40.1010.10">
    <property type="entry name" value="Cobalt-precorrin-4 Transmethylase, Domain 1"/>
    <property type="match status" value="1"/>
</dbReference>
<evidence type="ECO:0000259" key="9">
    <source>
        <dbReference type="Pfam" id="PF00590"/>
    </source>
</evidence>
<dbReference type="PANTHER" id="PTHR45790:SF3">
    <property type="entry name" value="S-ADENOSYL-L-METHIONINE-DEPENDENT UROPORPHYRINOGEN III METHYLTRANSFERASE, CHLOROPLASTIC"/>
    <property type="match status" value="1"/>
</dbReference>
<dbReference type="EC" id="2.1.1.107" evidence="1"/>
<dbReference type="NCBIfam" id="NF004790">
    <property type="entry name" value="PRK06136.1"/>
    <property type="match status" value="1"/>
</dbReference>
<sequence>MHAHVDLSSVTVALLGPRRLTTPLRATYQRAAAGIVDIERPENLSAQALSGAGFVVIALPAVSDSAVKTGAAAWRRALAAAGVALPVSVERVPERTGGSITLVGGGPGDPGLITAAGLHALAHADVIFADRLAPAVTAELAPGVRVVPVGKRPGHHPIPQSEIQTLMIDAALAGETVVRFKGGDPFVFGRGGEELVACRAAGVDVHVIPGITSAVAVPENAGIPVTFRELSRSFTVVSGHDPLDEDELEHLAGLARSGATIVLLMGVATLPQTVSGLTRHGLAADTPLAVLEKGFSSAERSTFSTLATAVVDTAAAGCASPAVTVIGAVVHALADGARPGSGLPASQVPASSDDAAPETLAAQPVLLACSHGTGNASGQAAVAQLVAAVRNELESVPVIDTWVDVQEPNLMERTRALGEAPSVIVPLLLSAGYHVYVDMAQAIEGNPDHRVAAALGPDPRLATVMARRLREAMQDVNAEPMSESDTVIMAAAGSSQPDAVRDCRVTADQLSHELGVPVRVAFLSAAEPTVHDAVAEARESPRSAGSSSDANRGGTSGRVLVATYLLAPGFFHNKTVKAGADITAAPLLSPDAPTPPELIELVIEHYEQAVHG</sequence>
<evidence type="ECO:0000256" key="3">
    <source>
        <dbReference type="ARBA" id="ARBA00022679"/>
    </source>
</evidence>